<dbReference type="PROSITE" id="PS50850">
    <property type="entry name" value="MFS"/>
    <property type="match status" value="1"/>
</dbReference>
<feature type="transmembrane region" description="Helical" evidence="1">
    <location>
        <begin position="103"/>
        <end position="121"/>
    </location>
</feature>
<keyword evidence="1" id="KW-1133">Transmembrane helix</keyword>
<reference evidence="3" key="2">
    <citation type="journal article" date="2015" name="ISME J.">
        <title>A new class of marine Euryarchaeota group II from the Mediterranean deep chlorophyll maximum.</title>
        <authorList>
            <person name="Martin-Cuadrado A.B."/>
            <person name="Garcia-Heredia I."/>
            <person name="Molto A.G."/>
            <person name="Lopez-Ubeda R."/>
            <person name="Kimes N."/>
            <person name="Lopez-Garcia P."/>
            <person name="Moreira D."/>
            <person name="Rodriguez-Valera F."/>
        </authorList>
    </citation>
    <scope>NUCLEOTIDE SEQUENCE</scope>
</reference>
<protein>
    <recommendedName>
        <fullName evidence="2">Major facilitator superfamily (MFS) profile domain-containing protein</fullName>
    </recommendedName>
</protein>
<dbReference type="InterPro" id="IPR036259">
    <property type="entry name" value="MFS_trans_sf"/>
</dbReference>
<dbReference type="AlphaFoldDB" id="A0A1B1TB58"/>
<dbReference type="GO" id="GO:0022857">
    <property type="term" value="F:transmembrane transporter activity"/>
    <property type="evidence" value="ECO:0007669"/>
    <property type="project" value="InterPro"/>
</dbReference>
<dbReference type="Gene3D" id="1.20.1250.20">
    <property type="entry name" value="MFS general substrate transporter like domains"/>
    <property type="match status" value="2"/>
</dbReference>
<dbReference type="PANTHER" id="PTHR23526:SF2">
    <property type="entry name" value="MAJOR FACILITATOR SUPERFAMILY (MFS) PROFILE DOMAIN-CONTAINING PROTEIN"/>
    <property type="match status" value="1"/>
</dbReference>
<feature type="transmembrane region" description="Helical" evidence="1">
    <location>
        <begin position="78"/>
        <end position="97"/>
    </location>
</feature>
<feature type="domain" description="Major facilitator superfamily (MFS) profile" evidence="2">
    <location>
        <begin position="174"/>
        <end position="443"/>
    </location>
</feature>
<dbReference type="Pfam" id="PF07690">
    <property type="entry name" value="MFS_1"/>
    <property type="match status" value="1"/>
</dbReference>
<feature type="transmembrane region" description="Helical" evidence="1">
    <location>
        <begin position="392"/>
        <end position="416"/>
    </location>
</feature>
<keyword evidence="1" id="KW-0472">Membrane</keyword>
<name>A0A1B1TB58_9ARCH</name>
<feature type="transmembrane region" description="Helical" evidence="1">
    <location>
        <begin position="226"/>
        <end position="245"/>
    </location>
</feature>
<accession>A0A1B1TB58</accession>
<reference evidence="3" key="1">
    <citation type="submission" date="2014-11" db="EMBL/GenBank/DDBJ databases">
        <authorList>
            <person name="Zhu J."/>
            <person name="Qi W."/>
            <person name="Song R."/>
        </authorList>
    </citation>
    <scope>NUCLEOTIDE SEQUENCE</scope>
</reference>
<evidence type="ECO:0000313" key="3">
    <source>
        <dbReference type="EMBL" id="ANV79493.1"/>
    </source>
</evidence>
<dbReference type="InterPro" id="IPR052528">
    <property type="entry name" value="Sugar_transport-like"/>
</dbReference>
<evidence type="ECO:0000259" key="2">
    <source>
        <dbReference type="PROSITE" id="PS50850"/>
    </source>
</evidence>
<dbReference type="PANTHER" id="PTHR23526">
    <property type="entry name" value="INTEGRAL MEMBRANE TRANSPORT PROTEIN-RELATED"/>
    <property type="match status" value="1"/>
</dbReference>
<proteinExistence type="predicted"/>
<evidence type="ECO:0000256" key="1">
    <source>
        <dbReference type="SAM" id="Phobius"/>
    </source>
</evidence>
<dbReference type="SUPFAM" id="SSF103473">
    <property type="entry name" value="MFS general substrate transporter"/>
    <property type="match status" value="1"/>
</dbReference>
<dbReference type="InterPro" id="IPR020846">
    <property type="entry name" value="MFS_dom"/>
</dbReference>
<sequence length="443" mass="50141">METDNFDEDINPPAELYGYHAVSSFSNDIAMPYLSYFAVRLGASFEQIAWLQSLMNLLPNALQFFWGWISDTRLIRTYWIIGGSVLASFALFMLSTVQNPDEMLILVIAYSVALSIITPTWSALQGDWMAPSRRGSTLGRFHLIGGLMGLVGSLIAIYSVYVNEADTPDSFRPLFIIAAAATFVGGLILVRVPYRDPTKIPDLVLTDSVRKEYSNTFQNYVRVQSFYTLNMSLIWPLFAIILIKVLEVDNIVLVIFSLIGAVSEMIFQPFMGRLVDRVGPLPVLIISRIGFSILPFLYAFFPDIRVMILLQILIFGPCYSAFLITSNAMVLDLAPNKERAAYFSYYNTRVGISTFIGALAGGYLAGYLDDFSGPLYLIDNLLDFSLINSLDYTWRAIFVVFLISGIGRTISTLFFLKLRMPKKYPNSIYFVDWLMEFRMFRLR</sequence>
<feature type="transmembrane region" description="Helical" evidence="1">
    <location>
        <begin position="173"/>
        <end position="190"/>
    </location>
</feature>
<feature type="transmembrane region" description="Helical" evidence="1">
    <location>
        <begin position="307"/>
        <end position="330"/>
    </location>
</feature>
<feature type="transmembrane region" description="Helical" evidence="1">
    <location>
        <begin position="251"/>
        <end position="271"/>
    </location>
</feature>
<feature type="transmembrane region" description="Helical" evidence="1">
    <location>
        <begin position="350"/>
        <end position="368"/>
    </location>
</feature>
<dbReference type="InterPro" id="IPR011701">
    <property type="entry name" value="MFS"/>
</dbReference>
<organism evidence="3">
    <name type="scientific">uncultured Poseidoniia archaeon</name>
    <dbReference type="NCBI Taxonomy" id="1697135"/>
    <lineage>
        <taxon>Archaea</taxon>
        <taxon>Methanobacteriati</taxon>
        <taxon>Thermoplasmatota</taxon>
        <taxon>Candidatus Poseidoniia</taxon>
        <taxon>environmental samples</taxon>
    </lineage>
</organism>
<feature type="transmembrane region" description="Helical" evidence="1">
    <location>
        <begin position="141"/>
        <end position="161"/>
    </location>
</feature>
<dbReference type="EMBL" id="KP211835">
    <property type="protein sequence ID" value="ANV79493.1"/>
    <property type="molecule type" value="Genomic_DNA"/>
</dbReference>
<keyword evidence="1" id="KW-0812">Transmembrane</keyword>